<reference evidence="3" key="1">
    <citation type="submission" date="2021-01" db="EMBL/GenBank/DDBJ databases">
        <title>Whole genome shotgun sequence of Planobispora takensis NBRC 109077.</title>
        <authorList>
            <person name="Komaki H."/>
            <person name="Tamura T."/>
        </authorList>
    </citation>
    <scope>NUCLEOTIDE SEQUENCE</scope>
    <source>
        <strain evidence="3">NBRC 109077</strain>
    </source>
</reference>
<evidence type="ECO:0008006" key="5">
    <source>
        <dbReference type="Google" id="ProtNLM"/>
    </source>
</evidence>
<gene>
    <name evidence="3" type="ORF">Pta02_11870</name>
</gene>
<name>A0A8J3T149_9ACTN</name>
<dbReference type="InterPro" id="IPR010359">
    <property type="entry name" value="IrrE_HExxH"/>
</dbReference>
<evidence type="ECO:0000259" key="1">
    <source>
        <dbReference type="Pfam" id="PF06114"/>
    </source>
</evidence>
<dbReference type="Pfam" id="PF08401">
    <property type="entry name" value="ArdcN"/>
    <property type="match status" value="1"/>
</dbReference>
<feature type="domain" description="N-terminal" evidence="2">
    <location>
        <begin position="38"/>
        <end position="108"/>
    </location>
</feature>
<proteinExistence type="predicted"/>
<evidence type="ECO:0000259" key="2">
    <source>
        <dbReference type="Pfam" id="PF08401"/>
    </source>
</evidence>
<keyword evidence="4" id="KW-1185">Reference proteome</keyword>
<organism evidence="3 4">
    <name type="scientific">Planobispora takensis</name>
    <dbReference type="NCBI Taxonomy" id="1367882"/>
    <lineage>
        <taxon>Bacteria</taxon>
        <taxon>Bacillati</taxon>
        <taxon>Actinomycetota</taxon>
        <taxon>Actinomycetes</taxon>
        <taxon>Streptosporangiales</taxon>
        <taxon>Streptosporangiaceae</taxon>
        <taxon>Planobispora</taxon>
    </lineage>
</organism>
<dbReference type="Pfam" id="PF06114">
    <property type="entry name" value="Peptidase_M78"/>
    <property type="match status" value="1"/>
</dbReference>
<dbReference type="RefSeq" id="WP_239129704.1">
    <property type="nucleotide sequence ID" value="NZ_BOOK01000006.1"/>
</dbReference>
<dbReference type="AlphaFoldDB" id="A0A8J3T149"/>
<feature type="domain" description="IrrE N-terminal-like" evidence="1">
    <location>
        <begin position="161"/>
        <end position="231"/>
    </location>
</feature>
<protein>
    <recommendedName>
        <fullName evidence="5">IrrE N-terminal-like domain-containing protein</fullName>
    </recommendedName>
</protein>
<dbReference type="Proteomes" id="UP000634476">
    <property type="component" value="Unassembled WGS sequence"/>
</dbReference>
<dbReference type="EMBL" id="BOOK01000006">
    <property type="protein sequence ID" value="GIH99178.1"/>
    <property type="molecule type" value="Genomic_DNA"/>
</dbReference>
<comment type="caution">
    <text evidence="3">The sequence shown here is derived from an EMBL/GenBank/DDBJ whole genome shotgun (WGS) entry which is preliminary data.</text>
</comment>
<sequence>MPYTKLTPEERRERAQAAHAELTGALESLMTADGWRAMIQAGAWMRRYTLANLMMIIRQCPDATDVRPLREWNKTGRRVRKGERGIRIWAPRMKRAEEEETSGSGESGDPAQRMLAGFLLVSVFDIAQTEGAPLAEPADAPRPERLTGEAVPGLWEALAVQVRALGFEVERGDCGLAMGRTEFAARTVRVRPDVDPAQAVKTLAHELAHILCDHENRDVPRELKEVEAESVACVVAAACGMGTLAYSVPYVAGWAGDLETVKDSAKRVLAVANRVLTDLDLPAQQAA</sequence>
<dbReference type="GO" id="GO:0003697">
    <property type="term" value="F:single-stranded DNA binding"/>
    <property type="evidence" value="ECO:0007669"/>
    <property type="project" value="InterPro"/>
</dbReference>
<evidence type="ECO:0000313" key="4">
    <source>
        <dbReference type="Proteomes" id="UP000634476"/>
    </source>
</evidence>
<dbReference type="InterPro" id="IPR013610">
    <property type="entry name" value="ArdC_N"/>
</dbReference>
<evidence type="ECO:0000313" key="3">
    <source>
        <dbReference type="EMBL" id="GIH99178.1"/>
    </source>
</evidence>
<accession>A0A8J3T149</accession>